<gene>
    <name evidence="2" type="ORF">RAG0_17124</name>
</gene>
<dbReference type="AlphaFoldDB" id="A0A1E1LT04"/>
<dbReference type="EMBL" id="FJUX01000201">
    <property type="protein sequence ID" value="CZT13623.1"/>
    <property type="molecule type" value="Genomic_DNA"/>
</dbReference>
<protein>
    <submittedName>
        <fullName evidence="2">Uncharacterized protein</fullName>
    </submittedName>
</protein>
<evidence type="ECO:0000313" key="3">
    <source>
        <dbReference type="Proteomes" id="UP000178912"/>
    </source>
</evidence>
<dbReference type="OrthoDB" id="3563844at2759"/>
<name>A0A1E1LT04_9HELO</name>
<dbReference type="Proteomes" id="UP000178912">
    <property type="component" value="Unassembled WGS sequence"/>
</dbReference>
<proteinExistence type="predicted"/>
<keyword evidence="3" id="KW-1185">Reference proteome</keyword>
<reference evidence="3" key="1">
    <citation type="submission" date="2016-03" db="EMBL/GenBank/DDBJ databases">
        <authorList>
            <person name="Guldener U."/>
        </authorList>
    </citation>
    <scope>NUCLEOTIDE SEQUENCE [LARGE SCALE GENOMIC DNA]</scope>
    <source>
        <strain evidence="3">04CH-RAC-A.6.1</strain>
    </source>
</reference>
<sequence length="196" mass="22166">MDMLVPYAQKLSAKYAPWSKDTASFWRSEALTIVPEETHCHPLRFIYEAKLRIQYEDQESYLNREIAGVETIADDVLVSTLRGQVKAGRRNNKLTERFCNGILLVIPSSIGRSTLEQKLPLGKAAFDEFVSPVVGDWEKCAKTESIANLGASIRQSLLERCLIQRAQSYPRATKRKTRGPSPQSKKQKKRPENATV</sequence>
<evidence type="ECO:0000313" key="2">
    <source>
        <dbReference type="EMBL" id="CZT13623.1"/>
    </source>
</evidence>
<organism evidence="2 3">
    <name type="scientific">Rhynchosporium agropyri</name>
    <dbReference type="NCBI Taxonomy" id="914238"/>
    <lineage>
        <taxon>Eukaryota</taxon>
        <taxon>Fungi</taxon>
        <taxon>Dikarya</taxon>
        <taxon>Ascomycota</taxon>
        <taxon>Pezizomycotina</taxon>
        <taxon>Leotiomycetes</taxon>
        <taxon>Helotiales</taxon>
        <taxon>Ploettnerulaceae</taxon>
        <taxon>Rhynchosporium</taxon>
    </lineage>
</organism>
<feature type="region of interest" description="Disordered" evidence="1">
    <location>
        <begin position="169"/>
        <end position="196"/>
    </location>
</feature>
<evidence type="ECO:0000256" key="1">
    <source>
        <dbReference type="SAM" id="MobiDB-lite"/>
    </source>
</evidence>
<accession>A0A1E1LT04</accession>